<gene>
    <name evidence="1" type="ORF">GCM10023185_17870</name>
</gene>
<proteinExistence type="predicted"/>
<sequence length="52" mass="5655">MGKMLEVITSGYTELAQSYMAQPRVMRLLSFSMAGAEAATAVLEVDIAGEEW</sequence>
<dbReference type="Proteomes" id="UP001501153">
    <property type="component" value="Unassembled WGS sequence"/>
</dbReference>
<evidence type="ECO:0000313" key="2">
    <source>
        <dbReference type="Proteomes" id="UP001501153"/>
    </source>
</evidence>
<evidence type="ECO:0000313" key="1">
    <source>
        <dbReference type="EMBL" id="GAA4355232.1"/>
    </source>
</evidence>
<accession>A0ABP8IB47</accession>
<dbReference type="EMBL" id="BAABGZ010000018">
    <property type="protein sequence ID" value="GAA4355232.1"/>
    <property type="molecule type" value="Genomic_DNA"/>
</dbReference>
<name>A0ABP8IB47_9BACT</name>
<reference evidence="2" key="1">
    <citation type="journal article" date="2019" name="Int. J. Syst. Evol. Microbiol.">
        <title>The Global Catalogue of Microorganisms (GCM) 10K type strain sequencing project: providing services to taxonomists for standard genome sequencing and annotation.</title>
        <authorList>
            <consortium name="The Broad Institute Genomics Platform"/>
            <consortium name="The Broad Institute Genome Sequencing Center for Infectious Disease"/>
            <person name="Wu L."/>
            <person name="Ma J."/>
        </authorList>
    </citation>
    <scope>NUCLEOTIDE SEQUENCE [LARGE SCALE GENOMIC DNA]</scope>
    <source>
        <strain evidence="2">JCM 17923</strain>
    </source>
</reference>
<keyword evidence="2" id="KW-1185">Reference proteome</keyword>
<comment type="caution">
    <text evidence="1">The sequence shown here is derived from an EMBL/GenBank/DDBJ whole genome shotgun (WGS) entry which is preliminary data.</text>
</comment>
<organism evidence="1 2">
    <name type="scientific">Hymenobacter saemangeumensis</name>
    <dbReference type="NCBI Taxonomy" id="1084522"/>
    <lineage>
        <taxon>Bacteria</taxon>
        <taxon>Pseudomonadati</taxon>
        <taxon>Bacteroidota</taxon>
        <taxon>Cytophagia</taxon>
        <taxon>Cytophagales</taxon>
        <taxon>Hymenobacteraceae</taxon>
        <taxon>Hymenobacter</taxon>
    </lineage>
</organism>
<protein>
    <submittedName>
        <fullName evidence="1">Uncharacterized protein</fullName>
    </submittedName>
</protein>